<evidence type="ECO:0000313" key="1">
    <source>
        <dbReference type="EMBL" id="AJE32962.1"/>
    </source>
</evidence>
<dbReference type="Proteomes" id="UP000031524">
    <property type="component" value="Chromosome"/>
</dbReference>
<dbReference type="Gene3D" id="3.20.20.210">
    <property type="match status" value="1"/>
</dbReference>
<dbReference type="KEGG" id="chm:B842_05565"/>
<dbReference type="AlphaFoldDB" id="A0A0B5D744"/>
<evidence type="ECO:0000313" key="2">
    <source>
        <dbReference type="Proteomes" id="UP000031524"/>
    </source>
</evidence>
<dbReference type="HOGENOM" id="CLU_065357_0_0_11"/>
<reference evidence="1 2" key="1">
    <citation type="submission" date="2013-04" db="EMBL/GenBank/DDBJ databases">
        <title>Complete genome sequence of Corynebacterium humireducens DSM 45392(T), isolated from a wastewater-fed microbial fuel cell.</title>
        <authorList>
            <person name="Ruckert C."/>
            <person name="Albersmeier A."/>
            <person name="Kalinowski J."/>
        </authorList>
    </citation>
    <scope>NUCLEOTIDE SEQUENCE [LARGE SCALE GENOMIC DNA]</scope>
    <source>
        <strain evidence="2">MFC-5</strain>
    </source>
</reference>
<name>A0A0B5D744_9CORY</name>
<gene>
    <name evidence="1" type="ORF">B842_05565</name>
</gene>
<dbReference type="OrthoDB" id="5242426at2"/>
<evidence type="ECO:0008006" key="3">
    <source>
        <dbReference type="Google" id="ProtNLM"/>
    </source>
</evidence>
<protein>
    <recommendedName>
        <fullName evidence="3">Cobalamin-independent methionine synthase MetE C-terminal/archaeal domain-containing protein</fullName>
    </recommendedName>
</protein>
<dbReference type="InterPro" id="IPR038071">
    <property type="entry name" value="UROD/MetE-like_sf"/>
</dbReference>
<sequence length="330" mass="35373">MTAYGLGPLPGTSLADAADVVLSETGDLPHVPDLPARGLGADGIGRTATLLEAVSVDRGPRSWIMTDRPQLLTRRTRDLLDRDLDELEEAWGTTVPQLKVQVTGPWTLAASIELASGHRVITDPGAARDLAAALVEGVNAHAAALARRFRAEVTVQLDEPLLADVAAGLPGATRFHPIRPLNPKDLAERLAGVVETLEVERVLLNQTGYAPLWDVARESGVETVLVSLHQVQGTEQYDGFGHTITAGTRIGLGVTGPEDRVDELGERPRERAVAVARFWERLGLDPLWLTDRVDVHPRAGITTGTLLDAAGAYAMARVVDEMLRTDSGDL</sequence>
<accession>A0A0B5D744</accession>
<dbReference type="SUPFAM" id="SSF51726">
    <property type="entry name" value="UROD/MetE-like"/>
    <property type="match status" value="1"/>
</dbReference>
<dbReference type="EMBL" id="CP005286">
    <property type="protein sequence ID" value="AJE32962.1"/>
    <property type="molecule type" value="Genomic_DNA"/>
</dbReference>
<keyword evidence="2" id="KW-1185">Reference proteome</keyword>
<proteinExistence type="predicted"/>
<dbReference type="RefSeq" id="WP_040085641.1">
    <property type="nucleotide sequence ID" value="NZ_BCSU01000002.1"/>
</dbReference>
<dbReference type="STRING" id="1223515.B842_05565"/>
<organism evidence="1 2">
    <name type="scientific">Corynebacterium humireducens NBRC 106098 = DSM 45392</name>
    <dbReference type="NCBI Taxonomy" id="1223515"/>
    <lineage>
        <taxon>Bacteria</taxon>
        <taxon>Bacillati</taxon>
        <taxon>Actinomycetota</taxon>
        <taxon>Actinomycetes</taxon>
        <taxon>Mycobacteriales</taxon>
        <taxon>Corynebacteriaceae</taxon>
        <taxon>Corynebacterium</taxon>
    </lineage>
</organism>